<feature type="region of interest" description="Disordered" evidence="2">
    <location>
        <begin position="364"/>
        <end position="389"/>
    </location>
</feature>
<keyword evidence="1" id="KW-0175">Coiled coil</keyword>
<evidence type="ECO:0000256" key="1">
    <source>
        <dbReference type="SAM" id="Coils"/>
    </source>
</evidence>
<dbReference type="Proteomes" id="UP000309676">
    <property type="component" value="Unassembled WGS sequence"/>
</dbReference>
<feature type="coiled-coil region" evidence="1">
    <location>
        <begin position="442"/>
        <end position="476"/>
    </location>
</feature>
<accession>A0A5R9GGY5</accession>
<keyword evidence="5" id="KW-1185">Reference proteome</keyword>
<gene>
    <name evidence="4" type="ORF">FE782_11525</name>
</gene>
<dbReference type="EMBL" id="VCIW01000006">
    <property type="protein sequence ID" value="TLS52003.1"/>
    <property type="molecule type" value="Genomic_DNA"/>
</dbReference>
<reference evidence="4 5" key="1">
    <citation type="submission" date="2019-05" db="EMBL/GenBank/DDBJ databases">
        <authorList>
            <person name="Narsing Rao M.P."/>
            <person name="Li W.J."/>
        </authorList>
    </citation>
    <scope>NUCLEOTIDE SEQUENCE [LARGE SCALE GENOMIC DNA]</scope>
    <source>
        <strain evidence="4 5">SYSU_K30003</strain>
    </source>
</reference>
<dbReference type="OrthoDB" id="2487047at2"/>
<feature type="domain" description="SLH" evidence="3">
    <location>
        <begin position="757"/>
        <end position="812"/>
    </location>
</feature>
<evidence type="ECO:0000313" key="5">
    <source>
        <dbReference type="Proteomes" id="UP000309676"/>
    </source>
</evidence>
<feature type="domain" description="SLH" evidence="3">
    <location>
        <begin position="692"/>
        <end position="751"/>
    </location>
</feature>
<dbReference type="RefSeq" id="WP_138194247.1">
    <property type="nucleotide sequence ID" value="NZ_VCIW01000006.1"/>
</dbReference>
<protein>
    <submittedName>
        <fullName evidence="4">S-layer homology domain-containing protein</fullName>
    </submittedName>
</protein>
<evidence type="ECO:0000259" key="3">
    <source>
        <dbReference type="PROSITE" id="PS51272"/>
    </source>
</evidence>
<dbReference type="PANTHER" id="PTHR43308:SF5">
    <property type="entry name" value="S-LAYER PROTEIN _ PEPTIDOGLYCAN ENDO-BETA-N-ACETYLGLUCOSAMINIDASE"/>
    <property type="match status" value="1"/>
</dbReference>
<evidence type="ECO:0000256" key="2">
    <source>
        <dbReference type="SAM" id="MobiDB-lite"/>
    </source>
</evidence>
<dbReference type="AlphaFoldDB" id="A0A5R9GGY5"/>
<comment type="caution">
    <text evidence="4">The sequence shown here is derived from an EMBL/GenBank/DDBJ whole genome shotgun (WGS) entry which is preliminary data.</text>
</comment>
<feature type="domain" description="SLH" evidence="3">
    <location>
        <begin position="628"/>
        <end position="691"/>
    </location>
</feature>
<organism evidence="4 5">
    <name type="scientific">Paenibacillus antri</name>
    <dbReference type="NCBI Taxonomy" id="2582848"/>
    <lineage>
        <taxon>Bacteria</taxon>
        <taxon>Bacillati</taxon>
        <taxon>Bacillota</taxon>
        <taxon>Bacilli</taxon>
        <taxon>Bacillales</taxon>
        <taxon>Paenibacillaceae</taxon>
        <taxon>Paenibacillus</taxon>
    </lineage>
</organism>
<dbReference type="PROSITE" id="PS51272">
    <property type="entry name" value="SLH"/>
    <property type="match status" value="3"/>
</dbReference>
<proteinExistence type="predicted"/>
<sequence>MKKKVLKTTVAASLVFGSIAGIPLSNKGIQELFGTPVASASITSENPLPVEANELLQRMIRVYNQLTPEEQAEVKQLSIDLSGSVVPENEYLVEPIINFVNAKQEGENEINAQDTLPIIAAFSIALSSDQETLSKGLNGLRESEHVRTWVSKILAGSGVSLDGENQLQVSDFVAFLNASQSAVANQFTLTKALTYLNAHKDGTLLTTQRAALKADLKAAYETVIGNTSLKLSQALTYYTSLPGEKTALAEALADTALNYLDKFDSDTKATTAILKGIVRSEAKLASTSGGVELTPRLTIFDKDISDLVTWGVETPNSFISFTGGKFVLSSSAPADTNVTASVYAKDKLFDELVFKGDITLRRASESGPVGGGPAPSTGLPPQAAEQAQAAKKAVEEAKAKLAEASPQEKSKIMKEALKNVKEAIKEIGKVSLSNAVTVTNGKATANVNVGQLQQQLAAIKSEVEALKASLKELDANANVNMALTLDLGDVDADEVSLQLVGALLTAVTGAGATSINVTVNGAGINFAPSEVAAGTTLTISNASDDSVSEIADVVTFTFVSPAGGEIDEFDRPVSLTLSVDPEADFDEELLTAAKVTEDGLEIVGGTYEDGTVTAPRSTLSTYTVIENDVEFADTASVGAWAGKEIKVVAAKGIVEGRGAGDFDPNANVTRAEFAKMISKALGIAGGSAKESFSDVSADDWFQPYVAAVSKWGITNGRTPSSFDPNAPITRAEMATMIARGLQQVRGEQSFIANEDVLAQFKDADQILATLEDGVAFAADLGIVQGLPTEEFAPNAHTTRAQAAVMIYRLLQQ</sequence>
<name>A0A5R9GGY5_9BACL</name>
<dbReference type="Pfam" id="PF00395">
    <property type="entry name" value="SLH"/>
    <property type="match status" value="3"/>
</dbReference>
<evidence type="ECO:0000313" key="4">
    <source>
        <dbReference type="EMBL" id="TLS52003.1"/>
    </source>
</evidence>
<dbReference type="InterPro" id="IPR001119">
    <property type="entry name" value="SLH_dom"/>
</dbReference>
<dbReference type="PANTHER" id="PTHR43308">
    <property type="entry name" value="OUTER MEMBRANE PROTEIN ALPHA-RELATED"/>
    <property type="match status" value="1"/>
</dbReference>
<dbReference type="InterPro" id="IPR051465">
    <property type="entry name" value="Cell_Envelope_Struct_Comp"/>
</dbReference>